<comment type="caution">
    <text evidence="4">The sequence shown here is derived from an EMBL/GenBank/DDBJ whole genome shotgun (WGS) entry which is preliminary data.</text>
</comment>
<protein>
    <submittedName>
        <fullName evidence="4">NUDIX hydrolase</fullName>
    </submittedName>
</protein>
<gene>
    <name evidence="4" type="ORF">GCM10022226_12670</name>
</gene>
<evidence type="ECO:0000313" key="4">
    <source>
        <dbReference type="EMBL" id="GAA3794776.1"/>
    </source>
</evidence>
<feature type="domain" description="Nudix hydrolase" evidence="3">
    <location>
        <begin position="40"/>
        <end position="183"/>
    </location>
</feature>
<dbReference type="GO" id="GO:0016787">
    <property type="term" value="F:hydrolase activity"/>
    <property type="evidence" value="ECO:0007669"/>
    <property type="project" value="UniProtKB-KW"/>
</dbReference>
<evidence type="ECO:0000259" key="3">
    <source>
        <dbReference type="PROSITE" id="PS51462"/>
    </source>
</evidence>
<dbReference type="EMBL" id="BAAAZR010000001">
    <property type="protein sequence ID" value="GAA3794776.1"/>
    <property type="molecule type" value="Genomic_DNA"/>
</dbReference>
<dbReference type="PANTHER" id="PTHR11839">
    <property type="entry name" value="UDP/ADP-SUGAR PYROPHOSPHATASE"/>
    <property type="match status" value="1"/>
</dbReference>
<name>A0ABP7HHA4_9ACTN</name>
<evidence type="ECO:0000256" key="1">
    <source>
        <dbReference type="ARBA" id="ARBA00001946"/>
    </source>
</evidence>
<comment type="cofactor">
    <cofactor evidence="1">
        <name>Mg(2+)</name>
        <dbReference type="ChEBI" id="CHEBI:18420"/>
    </cofactor>
</comment>
<dbReference type="Proteomes" id="UP001500888">
    <property type="component" value="Unassembled WGS sequence"/>
</dbReference>
<proteinExistence type="predicted"/>
<keyword evidence="5" id="KW-1185">Reference proteome</keyword>
<dbReference type="PROSITE" id="PS51462">
    <property type="entry name" value="NUDIX"/>
    <property type="match status" value="1"/>
</dbReference>
<dbReference type="InterPro" id="IPR000086">
    <property type="entry name" value="NUDIX_hydrolase_dom"/>
</dbReference>
<dbReference type="Pfam" id="PF00293">
    <property type="entry name" value="NUDIX"/>
    <property type="match status" value="1"/>
</dbReference>
<organism evidence="4 5">
    <name type="scientific">Sphaerisporangium flaviroseum</name>
    <dbReference type="NCBI Taxonomy" id="509199"/>
    <lineage>
        <taxon>Bacteria</taxon>
        <taxon>Bacillati</taxon>
        <taxon>Actinomycetota</taxon>
        <taxon>Actinomycetes</taxon>
        <taxon>Streptosporangiales</taxon>
        <taxon>Streptosporangiaceae</taxon>
        <taxon>Sphaerisporangium</taxon>
    </lineage>
</organism>
<dbReference type="InterPro" id="IPR015797">
    <property type="entry name" value="NUDIX_hydrolase-like_dom_sf"/>
</dbReference>
<accession>A0ABP7HHA4</accession>
<keyword evidence="2 4" id="KW-0378">Hydrolase</keyword>
<dbReference type="Gene3D" id="3.90.79.10">
    <property type="entry name" value="Nucleoside Triphosphate Pyrophosphohydrolase"/>
    <property type="match status" value="1"/>
</dbReference>
<dbReference type="PANTHER" id="PTHR11839:SF18">
    <property type="entry name" value="NUDIX HYDROLASE DOMAIN-CONTAINING PROTEIN"/>
    <property type="match status" value="1"/>
</dbReference>
<evidence type="ECO:0000313" key="5">
    <source>
        <dbReference type="Proteomes" id="UP001500888"/>
    </source>
</evidence>
<evidence type="ECO:0000256" key="2">
    <source>
        <dbReference type="ARBA" id="ARBA00022801"/>
    </source>
</evidence>
<reference evidence="5" key="1">
    <citation type="journal article" date="2019" name="Int. J. Syst. Evol. Microbiol.">
        <title>The Global Catalogue of Microorganisms (GCM) 10K type strain sequencing project: providing services to taxonomists for standard genome sequencing and annotation.</title>
        <authorList>
            <consortium name="The Broad Institute Genomics Platform"/>
            <consortium name="The Broad Institute Genome Sequencing Center for Infectious Disease"/>
            <person name="Wu L."/>
            <person name="Ma J."/>
        </authorList>
    </citation>
    <scope>NUCLEOTIDE SEQUENCE [LARGE SCALE GENOMIC DNA]</scope>
    <source>
        <strain evidence="5">JCM 16908</strain>
    </source>
</reference>
<dbReference type="CDD" id="cd24161">
    <property type="entry name" value="NUDIX_ADPRase_Ndx2"/>
    <property type="match status" value="1"/>
</dbReference>
<dbReference type="SUPFAM" id="SSF55811">
    <property type="entry name" value="Nudix"/>
    <property type="match status" value="1"/>
</dbReference>
<sequence>MWVACGIMTEAQPVIRQVSTHVVYSNAWMTVREDRIERPDGSPGVYGYVVRPDFVLVIPEENDGFHIVEEYRYPIGRRTWSFPQGSAEAETREDEARRELAEETGLRAERLRHLGRMDNAHGMTDQGLHVYLATGLTEGQTDREHTEQDMRQRWVHRTEFVQMILSGSITDSSSIAAYMLWLLQQR</sequence>